<evidence type="ECO:0000256" key="1">
    <source>
        <dbReference type="SAM" id="MobiDB-lite"/>
    </source>
</evidence>
<organism evidence="4 5">
    <name type="scientific">Candidatus Thiodiazotropha taylori</name>
    <dbReference type="NCBI Taxonomy" id="2792791"/>
    <lineage>
        <taxon>Bacteria</taxon>
        <taxon>Pseudomonadati</taxon>
        <taxon>Pseudomonadota</taxon>
        <taxon>Gammaproteobacteria</taxon>
        <taxon>Chromatiales</taxon>
        <taxon>Sedimenticolaceae</taxon>
        <taxon>Candidatus Thiodiazotropha</taxon>
    </lineage>
</organism>
<protein>
    <submittedName>
        <fullName evidence="4">DUF4126 domain-containing protein</fullName>
    </submittedName>
</protein>
<feature type="region of interest" description="Disordered" evidence="1">
    <location>
        <begin position="199"/>
        <end position="233"/>
    </location>
</feature>
<accession>A0A944MDQ5</accession>
<reference evidence="4 5" key="1">
    <citation type="submission" date="2021-05" db="EMBL/GenBank/DDBJ databases">
        <title>Genetic and Functional Diversity in Clade A Lucinid endosymbionts from the Bahamas.</title>
        <authorList>
            <person name="Giani N.M."/>
            <person name="Engel A.S."/>
            <person name="Campbell B.J."/>
        </authorList>
    </citation>
    <scope>NUCLEOTIDE SEQUENCE [LARGE SCALE GENOMIC DNA]</scope>
    <source>
        <strain evidence="4">LUC16012Gg_MoonRockCtena</strain>
    </source>
</reference>
<feature type="transmembrane region" description="Helical" evidence="2">
    <location>
        <begin position="162"/>
        <end position="183"/>
    </location>
</feature>
<evidence type="ECO:0000259" key="3">
    <source>
        <dbReference type="Pfam" id="PF13548"/>
    </source>
</evidence>
<dbReference type="AlphaFoldDB" id="A0A944MDQ5"/>
<feature type="compositionally biased region" description="Polar residues" evidence="1">
    <location>
        <begin position="223"/>
        <end position="233"/>
    </location>
</feature>
<name>A0A944MDQ5_9GAMM</name>
<keyword evidence="2" id="KW-0812">Transmembrane</keyword>
<evidence type="ECO:0000313" key="5">
    <source>
        <dbReference type="Proteomes" id="UP000770889"/>
    </source>
</evidence>
<dbReference type="Proteomes" id="UP000770889">
    <property type="component" value="Unassembled WGS sequence"/>
</dbReference>
<gene>
    <name evidence="4" type="ORF">KME65_09190</name>
</gene>
<evidence type="ECO:0000256" key="2">
    <source>
        <dbReference type="SAM" id="Phobius"/>
    </source>
</evidence>
<evidence type="ECO:0000313" key="4">
    <source>
        <dbReference type="EMBL" id="MBT2989130.1"/>
    </source>
</evidence>
<comment type="caution">
    <text evidence="4">The sequence shown here is derived from an EMBL/GenBank/DDBJ whole genome shotgun (WGS) entry which is preliminary data.</text>
</comment>
<proteinExistence type="predicted"/>
<sequence length="233" mass="24528">METIETLALTLGAGWAAGINLYAAVLVLGYLGMTGHVTLPPGLEVLSDPLVMTIAGIMYFIEFFADKTPGVDSGWDALHTFVRIPAGALLAAGAASGFEVNQAAELAAALVGGTMAAGSHFTKAGTRLMINTSPEPVTNWTASIAEDLAVIAGLWAALNHPVAFMLLLAVFIALVIWLLPKIWRALKSLFRRIGALFAKEPPPPDSPVGNQSDHPDVLKSLFHTASNDQGTEK</sequence>
<keyword evidence="2" id="KW-0472">Membrane</keyword>
<feature type="domain" description="DUF4126" evidence="3">
    <location>
        <begin position="7"/>
        <end position="181"/>
    </location>
</feature>
<feature type="transmembrane region" description="Helical" evidence="2">
    <location>
        <begin position="12"/>
        <end position="33"/>
    </location>
</feature>
<dbReference type="Pfam" id="PF13548">
    <property type="entry name" value="DUF4126"/>
    <property type="match status" value="1"/>
</dbReference>
<keyword evidence="2" id="KW-1133">Transmembrane helix</keyword>
<dbReference type="InterPro" id="IPR025196">
    <property type="entry name" value="DUF4126"/>
</dbReference>
<dbReference type="EMBL" id="JAHHGM010000007">
    <property type="protein sequence ID" value="MBT2989130.1"/>
    <property type="molecule type" value="Genomic_DNA"/>
</dbReference>